<evidence type="ECO:0000256" key="1">
    <source>
        <dbReference type="SAM" id="Phobius"/>
    </source>
</evidence>
<dbReference type="EMBL" id="WDES01000136">
    <property type="protein sequence ID" value="KAB6078090.1"/>
    <property type="molecule type" value="Genomic_DNA"/>
</dbReference>
<dbReference type="AlphaFoldDB" id="A0A7J5NSN9"/>
<evidence type="ECO:0000313" key="2">
    <source>
        <dbReference type="EMBL" id="KAB6078090.1"/>
    </source>
</evidence>
<protein>
    <submittedName>
        <fullName evidence="2">Uncharacterized protein</fullName>
    </submittedName>
</protein>
<sequence length="371" mass="43347">MKKNELLNLLYVERQRLSEQNSHIGWSIWILIGCIITLSWMLLEHYETSSMKSDQFCWSQIVTLMGDFITVAFALLLIKNYYNDKKNSFHFDRFDKSKLPIFIILDTVIAILLYIYHKVFSNDSIGIILTNTIIFYCGVKCSELYQSLKCKQQIPLLYKQLVYAFASIIILIAAGCKIGTHYNYYIINTKYALLASGIIIVLYILLWHIWNPIKKSIIAIDKLINEMIINEGTDTKEIYNNLIAIKIGYKYSQLYENKLQKIGSLLKKQNGYITLIERNIKKLEIDQNIKTEELNKNSKLFNLIKKNNETSFHLIDKILSNIQKDLNHILVNEENEKEINKLLSIINSRPLKSTHLRDIARKQCPADFFNK</sequence>
<keyword evidence="1" id="KW-0472">Membrane</keyword>
<reference evidence="2 3" key="1">
    <citation type="journal article" date="2019" name="Nat. Med.">
        <title>A library of human gut bacterial isolates paired with longitudinal multiomics data enables mechanistic microbiome research.</title>
        <authorList>
            <person name="Poyet M."/>
            <person name="Groussin M."/>
            <person name="Gibbons S.M."/>
            <person name="Avila-Pacheco J."/>
            <person name="Jiang X."/>
            <person name="Kearney S.M."/>
            <person name="Perrotta A.R."/>
            <person name="Berdy B."/>
            <person name="Zhao S."/>
            <person name="Lieberman T.D."/>
            <person name="Swanson P.K."/>
            <person name="Smith M."/>
            <person name="Roesemann S."/>
            <person name="Alexander J.E."/>
            <person name="Rich S.A."/>
            <person name="Livny J."/>
            <person name="Vlamakis H."/>
            <person name="Clish C."/>
            <person name="Bullock K."/>
            <person name="Deik A."/>
            <person name="Scott J."/>
            <person name="Pierce K.A."/>
            <person name="Xavier R.J."/>
            <person name="Alm E.J."/>
        </authorList>
    </citation>
    <scope>NUCLEOTIDE SEQUENCE [LARGE SCALE GENOMIC DNA]</scope>
    <source>
        <strain evidence="2 3">BIOML-A74</strain>
    </source>
</reference>
<feature type="transmembrane region" description="Helical" evidence="1">
    <location>
        <begin position="24"/>
        <end position="43"/>
    </location>
</feature>
<comment type="caution">
    <text evidence="2">The sequence shown here is derived from an EMBL/GenBank/DDBJ whole genome shotgun (WGS) entry which is preliminary data.</text>
</comment>
<evidence type="ECO:0000313" key="3">
    <source>
        <dbReference type="Proteomes" id="UP000435059"/>
    </source>
</evidence>
<feature type="transmembrane region" description="Helical" evidence="1">
    <location>
        <begin position="161"/>
        <end position="179"/>
    </location>
</feature>
<keyword evidence="3" id="KW-1185">Reference proteome</keyword>
<feature type="transmembrane region" description="Helical" evidence="1">
    <location>
        <begin position="58"/>
        <end position="78"/>
    </location>
</feature>
<keyword evidence="1" id="KW-0812">Transmembrane</keyword>
<dbReference type="PROSITE" id="PS51257">
    <property type="entry name" value="PROKAR_LIPOPROTEIN"/>
    <property type="match status" value="1"/>
</dbReference>
<feature type="transmembrane region" description="Helical" evidence="1">
    <location>
        <begin position="99"/>
        <end position="116"/>
    </location>
</feature>
<proteinExistence type="predicted"/>
<accession>A0A7J5NSN9</accession>
<dbReference type="RefSeq" id="WP_151923915.1">
    <property type="nucleotide sequence ID" value="NZ_JARFMM010000005.1"/>
</dbReference>
<dbReference type="Proteomes" id="UP000435059">
    <property type="component" value="Unassembled WGS sequence"/>
</dbReference>
<organism evidence="2 3">
    <name type="scientific">Bacteroides xylanisolvens</name>
    <dbReference type="NCBI Taxonomy" id="371601"/>
    <lineage>
        <taxon>Bacteria</taxon>
        <taxon>Pseudomonadati</taxon>
        <taxon>Bacteroidota</taxon>
        <taxon>Bacteroidia</taxon>
        <taxon>Bacteroidales</taxon>
        <taxon>Bacteroidaceae</taxon>
        <taxon>Bacteroides</taxon>
    </lineage>
</organism>
<feature type="transmembrane region" description="Helical" evidence="1">
    <location>
        <begin position="191"/>
        <end position="210"/>
    </location>
</feature>
<gene>
    <name evidence="2" type="ORF">GA574_29870</name>
</gene>
<name>A0A7J5NSN9_9BACE</name>
<keyword evidence="1" id="KW-1133">Transmembrane helix</keyword>